<dbReference type="Pfam" id="PF00107">
    <property type="entry name" value="ADH_zinc_N"/>
    <property type="match status" value="1"/>
</dbReference>
<dbReference type="InterPro" id="IPR036291">
    <property type="entry name" value="NAD(P)-bd_dom_sf"/>
</dbReference>
<dbReference type="Pfam" id="PF08240">
    <property type="entry name" value="ADH_N"/>
    <property type="match status" value="1"/>
</dbReference>
<dbReference type="EMBL" id="CADCWG010000076">
    <property type="protein sequence ID" value="CAA9545591.1"/>
    <property type="molecule type" value="Genomic_DNA"/>
</dbReference>
<dbReference type="GO" id="GO:0004022">
    <property type="term" value="F:alcohol dehydrogenase (NAD+) activity"/>
    <property type="evidence" value="ECO:0007669"/>
    <property type="project" value="UniProtKB-EC"/>
</dbReference>
<dbReference type="InterPro" id="IPR020843">
    <property type="entry name" value="ER"/>
</dbReference>
<dbReference type="SUPFAM" id="SSF51735">
    <property type="entry name" value="NAD(P)-binding Rossmann-fold domains"/>
    <property type="match status" value="1"/>
</dbReference>
<evidence type="ECO:0000256" key="1">
    <source>
        <dbReference type="ARBA" id="ARBA00022723"/>
    </source>
</evidence>
<dbReference type="InterPro" id="IPR050129">
    <property type="entry name" value="Zn_alcohol_dh"/>
</dbReference>
<name>A0A6J4UER7_9BACT</name>
<comment type="cofactor">
    <cofactor evidence="4">
        <name>Zn(2+)</name>
        <dbReference type="ChEBI" id="CHEBI:29105"/>
    </cofactor>
</comment>
<dbReference type="AlphaFoldDB" id="A0A6J4UER7"/>
<evidence type="ECO:0000256" key="2">
    <source>
        <dbReference type="ARBA" id="ARBA00022833"/>
    </source>
</evidence>
<comment type="similarity">
    <text evidence="4">Belongs to the zinc-containing alcohol dehydrogenase family.</text>
</comment>
<dbReference type="Gene3D" id="3.40.50.720">
    <property type="entry name" value="NAD(P)-binding Rossmann-like Domain"/>
    <property type="match status" value="1"/>
</dbReference>
<evidence type="ECO:0000256" key="4">
    <source>
        <dbReference type="RuleBase" id="RU361277"/>
    </source>
</evidence>
<organism evidence="6">
    <name type="scientific">uncultured Thermomicrobiales bacterium</name>
    <dbReference type="NCBI Taxonomy" id="1645740"/>
    <lineage>
        <taxon>Bacteria</taxon>
        <taxon>Pseudomonadati</taxon>
        <taxon>Thermomicrobiota</taxon>
        <taxon>Thermomicrobia</taxon>
        <taxon>Thermomicrobiales</taxon>
        <taxon>environmental samples</taxon>
    </lineage>
</organism>
<keyword evidence="3 6" id="KW-0560">Oxidoreductase</keyword>
<sequence>MRAVIIERPGEVRVDDVPEPEATPGSVVVKVGACGICGTDIHILDGEFPPTTYPIIPGHEFGGEVVAVGEGVTQFKPGDRVAVNPSLQCNHCYFCQRGQGNLCENWNAIGVGREPGGFAECVAAPQGNVYAIPDSMSFAEAALIEPISCVVRGFHRLSPQVGETYLIYGAGPMGLLNAQLARYNGASLVALIDINESRLERARNEFGFDVVGTSFAAVRSHAPRGFDNVIEATGVTKVAEMAIEAVIRRGKLLLFGVCPPGETAAYDAFKIYNEEITILGTMAVHNSFGPAVSVLAAGAVDGKRMVTHTFPIDDFAEAVALVRRGGGMKVQIAPNG</sequence>
<keyword evidence="2 4" id="KW-0862">Zinc</keyword>
<gene>
    <name evidence="6" type="ORF">AVDCRST_MAG49-1199</name>
</gene>
<dbReference type="PROSITE" id="PS00059">
    <property type="entry name" value="ADH_ZINC"/>
    <property type="match status" value="1"/>
</dbReference>
<accession>A0A6J4UER7</accession>
<dbReference type="Gene3D" id="3.90.180.10">
    <property type="entry name" value="Medium-chain alcohol dehydrogenases, catalytic domain"/>
    <property type="match status" value="1"/>
</dbReference>
<evidence type="ECO:0000313" key="6">
    <source>
        <dbReference type="EMBL" id="CAA9545591.1"/>
    </source>
</evidence>
<dbReference type="GO" id="GO:0008270">
    <property type="term" value="F:zinc ion binding"/>
    <property type="evidence" value="ECO:0007669"/>
    <property type="project" value="InterPro"/>
</dbReference>
<dbReference type="PANTHER" id="PTHR43401:SF2">
    <property type="entry name" value="L-THREONINE 3-DEHYDROGENASE"/>
    <property type="match status" value="1"/>
</dbReference>
<dbReference type="InterPro" id="IPR002328">
    <property type="entry name" value="ADH_Zn_CS"/>
</dbReference>
<dbReference type="PANTHER" id="PTHR43401">
    <property type="entry name" value="L-THREONINE 3-DEHYDROGENASE"/>
    <property type="match status" value="1"/>
</dbReference>
<dbReference type="InterPro" id="IPR013149">
    <property type="entry name" value="ADH-like_C"/>
</dbReference>
<dbReference type="EC" id="1.1.1.1" evidence="6"/>
<dbReference type="SMART" id="SM00829">
    <property type="entry name" value="PKS_ER"/>
    <property type="match status" value="1"/>
</dbReference>
<reference evidence="6" key="1">
    <citation type="submission" date="2020-02" db="EMBL/GenBank/DDBJ databases">
        <authorList>
            <person name="Meier V. D."/>
        </authorList>
    </citation>
    <scope>NUCLEOTIDE SEQUENCE</scope>
    <source>
        <strain evidence="6">AVDCRST_MAG49</strain>
    </source>
</reference>
<evidence type="ECO:0000259" key="5">
    <source>
        <dbReference type="SMART" id="SM00829"/>
    </source>
</evidence>
<dbReference type="SUPFAM" id="SSF50129">
    <property type="entry name" value="GroES-like"/>
    <property type="match status" value="1"/>
</dbReference>
<feature type="domain" description="Enoyl reductase (ER)" evidence="5">
    <location>
        <begin position="10"/>
        <end position="332"/>
    </location>
</feature>
<dbReference type="CDD" id="cd08234">
    <property type="entry name" value="threonine_DH_like"/>
    <property type="match status" value="1"/>
</dbReference>
<dbReference type="InterPro" id="IPR011032">
    <property type="entry name" value="GroES-like_sf"/>
</dbReference>
<dbReference type="InterPro" id="IPR013154">
    <property type="entry name" value="ADH-like_N"/>
</dbReference>
<keyword evidence="1 4" id="KW-0479">Metal-binding</keyword>
<protein>
    <submittedName>
        <fullName evidence="6">Alcohol dehydrogenase</fullName>
        <ecNumber evidence="6">1.1.1.1</ecNumber>
    </submittedName>
</protein>
<evidence type="ECO:0000256" key="3">
    <source>
        <dbReference type="ARBA" id="ARBA00023002"/>
    </source>
</evidence>
<proteinExistence type="inferred from homology"/>